<feature type="domain" description="HTH cro/C1-type" evidence="1">
    <location>
        <begin position="45"/>
        <end position="92"/>
    </location>
</feature>
<dbReference type="InterPro" id="IPR010982">
    <property type="entry name" value="Lambda_DNA-bd_dom_sf"/>
</dbReference>
<dbReference type="PANTHER" id="PTHR35010">
    <property type="entry name" value="BLL4672 PROTEIN-RELATED"/>
    <property type="match status" value="1"/>
</dbReference>
<dbReference type="PANTHER" id="PTHR35010:SF2">
    <property type="entry name" value="BLL4672 PROTEIN"/>
    <property type="match status" value="1"/>
</dbReference>
<dbReference type="Gene3D" id="1.10.260.40">
    <property type="entry name" value="lambda repressor-like DNA-binding domains"/>
    <property type="match status" value="1"/>
</dbReference>
<keyword evidence="3" id="KW-1185">Reference proteome</keyword>
<dbReference type="Gene3D" id="3.30.450.180">
    <property type="match status" value="1"/>
</dbReference>
<protein>
    <submittedName>
        <fullName evidence="2">Helix-turn-helix domain-containing protein</fullName>
    </submittedName>
</protein>
<proteinExistence type="predicted"/>
<dbReference type="SUPFAM" id="SSF47413">
    <property type="entry name" value="lambda repressor-like DNA-binding domains"/>
    <property type="match status" value="1"/>
</dbReference>
<dbReference type="CDD" id="cd00093">
    <property type="entry name" value="HTH_XRE"/>
    <property type="match status" value="1"/>
</dbReference>
<dbReference type="Proteomes" id="UP001197247">
    <property type="component" value="Unassembled WGS sequence"/>
</dbReference>
<evidence type="ECO:0000313" key="3">
    <source>
        <dbReference type="Proteomes" id="UP001197247"/>
    </source>
</evidence>
<dbReference type="SMART" id="SM00530">
    <property type="entry name" value="HTH_XRE"/>
    <property type="match status" value="1"/>
</dbReference>
<dbReference type="InterPro" id="IPR001387">
    <property type="entry name" value="Cro/C1-type_HTH"/>
</dbReference>
<gene>
    <name evidence="2" type="ORF">KIH74_04605</name>
</gene>
<dbReference type="PROSITE" id="PS50943">
    <property type="entry name" value="HTH_CROC1"/>
    <property type="match status" value="1"/>
</dbReference>
<evidence type="ECO:0000313" key="2">
    <source>
        <dbReference type="EMBL" id="MBT0768190.1"/>
    </source>
</evidence>
<accession>A0ABS5TAV8</accession>
<name>A0ABS5TAV8_9ACTN</name>
<comment type="caution">
    <text evidence="2">The sequence shown here is derived from an EMBL/GenBank/DDBJ whole genome shotgun (WGS) entry which is preliminary data.</text>
</comment>
<dbReference type="EMBL" id="JAHBAY010000002">
    <property type="protein sequence ID" value="MBT0768190.1"/>
    <property type="molecule type" value="Genomic_DNA"/>
</dbReference>
<dbReference type="Pfam" id="PF17765">
    <property type="entry name" value="MLTR_LBD"/>
    <property type="match status" value="1"/>
</dbReference>
<dbReference type="Pfam" id="PF13560">
    <property type="entry name" value="HTH_31"/>
    <property type="match status" value="1"/>
</dbReference>
<organism evidence="2 3">
    <name type="scientific">Kineosporia corallincola</name>
    <dbReference type="NCBI Taxonomy" id="2835133"/>
    <lineage>
        <taxon>Bacteria</taxon>
        <taxon>Bacillati</taxon>
        <taxon>Actinomycetota</taxon>
        <taxon>Actinomycetes</taxon>
        <taxon>Kineosporiales</taxon>
        <taxon>Kineosporiaceae</taxon>
        <taxon>Kineosporia</taxon>
    </lineage>
</organism>
<sequence>MPGPATVGAVDHRSEVREFLTSRRARISPQQIGLRTYGERRRVPGLRREEVARLAGLSIDYYTRLERGNLKGVSETVLEAISQALRLDRGEHDHLFDLARTANPSGARPTRAAVETPVRPELQFMLDAITAAPAFIANNRMDLVAANALAAAMYSVMFHGPGRPVNFSRHIFLDPAAPRFYPDWERAAWTNVAILRREAGRHPRDKRLADLVGELSVRSEAFRELWATHDVRRHYAGMKSFRHPEVGLLELNFQSLELDGDPGLTMTVYTATPGTPTAESLRLLASWAATEEPARLTNSH</sequence>
<evidence type="ECO:0000259" key="1">
    <source>
        <dbReference type="PROSITE" id="PS50943"/>
    </source>
</evidence>
<dbReference type="InterPro" id="IPR041413">
    <property type="entry name" value="MLTR_LBD"/>
</dbReference>
<reference evidence="2 3" key="1">
    <citation type="submission" date="2021-05" db="EMBL/GenBank/DDBJ databases">
        <title>Kineosporia and Streptomyces sp. nov. two new marine actinobacteria isolated from Coral.</title>
        <authorList>
            <person name="Buangrab K."/>
            <person name="Sutthacheep M."/>
            <person name="Yeemin T."/>
            <person name="Harunari E."/>
            <person name="Igarashi Y."/>
            <person name="Kanchanasin P."/>
            <person name="Tanasupawat S."/>
            <person name="Phongsopitanun W."/>
        </authorList>
    </citation>
    <scope>NUCLEOTIDE SEQUENCE [LARGE SCALE GENOMIC DNA]</scope>
    <source>
        <strain evidence="2 3">J2-2</strain>
    </source>
</reference>